<organism evidence="8 9">
    <name type="scientific">Taphrina deformans (strain PYCC 5710 / ATCC 11124 / CBS 356.35 / IMI 108563 / JCM 9778 / NBRC 8474)</name>
    <name type="common">Peach leaf curl fungus</name>
    <name type="synonym">Lalaria deformans</name>
    <dbReference type="NCBI Taxonomy" id="1097556"/>
    <lineage>
        <taxon>Eukaryota</taxon>
        <taxon>Fungi</taxon>
        <taxon>Dikarya</taxon>
        <taxon>Ascomycota</taxon>
        <taxon>Taphrinomycotina</taxon>
        <taxon>Taphrinomycetes</taxon>
        <taxon>Taphrinales</taxon>
        <taxon>Taphrinaceae</taxon>
        <taxon>Taphrina</taxon>
    </lineage>
</organism>
<evidence type="ECO:0000256" key="5">
    <source>
        <dbReference type="ARBA" id="ARBA00023242"/>
    </source>
</evidence>
<feature type="repeat" description="WD" evidence="6">
    <location>
        <begin position="162"/>
        <end position="195"/>
    </location>
</feature>
<dbReference type="SMART" id="SM00320">
    <property type="entry name" value="WD40"/>
    <property type="match status" value="7"/>
</dbReference>
<dbReference type="GO" id="GO:0006364">
    <property type="term" value="P:rRNA processing"/>
    <property type="evidence" value="ECO:0007669"/>
    <property type="project" value="UniProtKB-KW"/>
</dbReference>
<dbReference type="PANTHER" id="PTHR19924:SF26">
    <property type="entry name" value="U3 SMALL NUCLEOLAR RNA-ASSOCIATED PROTEIN 15 HOMOLOG"/>
    <property type="match status" value="1"/>
</dbReference>
<dbReference type="PROSITE" id="PS50082">
    <property type="entry name" value="WD_REPEATS_2"/>
    <property type="match status" value="3"/>
</dbReference>
<evidence type="ECO:0000313" key="8">
    <source>
        <dbReference type="EMBL" id="CCG83675.1"/>
    </source>
</evidence>
<dbReference type="SUPFAM" id="SSF50978">
    <property type="entry name" value="WD40 repeat-like"/>
    <property type="match status" value="1"/>
</dbReference>
<keyword evidence="4" id="KW-0677">Repeat</keyword>
<evidence type="ECO:0000256" key="3">
    <source>
        <dbReference type="ARBA" id="ARBA00022574"/>
    </source>
</evidence>
<protein>
    <recommendedName>
        <fullName evidence="7">U3 small nucleolar RNA-associated protein 15 C-terminal domain-containing protein</fullName>
    </recommendedName>
</protein>
<comment type="caution">
    <text evidence="8">The sequence shown here is derived from an EMBL/GenBank/DDBJ whole genome shotgun (WGS) entry which is preliminary data.</text>
</comment>
<evidence type="ECO:0000313" key="9">
    <source>
        <dbReference type="Proteomes" id="UP000013776"/>
    </source>
</evidence>
<feature type="repeat" description="WD" evidence="6">
    <location>
        <begin position="249"/>
        <end position="290"/>
    </location>
</feature>
<evidence type="ECO:0000256" key="4">
    <source>
        <dbReference type="ARBA" id="ARBA00022737"/>
    </source>
</evidence>
<dbReference type="InterPro" id="IPR036322">
    <property type="entry name" value="WD40_repeat_dom_sf"/>
</dbReference>
<dbReference type="Gene3D" id="2.130.10.10">
    <property type="entry name" value="YVTN repeat-like/Quinoprotein amine dehydrogenase"/>
    <property type="match status" value="3"/>
</dbReference>
<dbReference type="PROSITE" id="PS00678">
    <property type="entry name" value="WD_REPEATS_1"/>
    <property type="match status" value="1"/>
</dbReference>
<gene>
    <name evidence="8" type="ORF">TAPDE_003892</name>
</gene>
<keyword evidence="2" id="KW-0698">rRNA processing</keyword>
<dbReference type="PROSITE" id="PS50294">
    <property type="entry name" value="WD_REPEATS_REGION"/>
    <property type="match status" value="2"/>
</dbReference>
<dbReference type="GO" id="GO:0045943">
    <property type="term" value="P:positive regulation of transcription by RNA polymerase I"/>
    <property type="evidence" value="ECO:0007669"/>
    <property type="project" value="TreeGrafter"/>
</dbReference>
<dbReference type="VEuPathDB" id="FungiDB:TAPDE_003892"/>
<dbReference type="Pfam" id="PF09384">
    <property type="entry name" value="UTP15_C"/>
    <property type="match status" value="1"/>
</dbReference>
<dbReference type="eggNOG" id="KOG0310">
    <property type="taxonomic scope" value="Eukaryota"/>
</dbReference>
<reference evidence="8 9" key="1">
    <citation type="journal article" date="2013" name="MBio">
        <title>Genome sequencing of the plant pathogen Taphrina deformans, the causal agent of peach leaf curl.</title>
        <authorList>
            <person name="Cisse O.H."/>
            <person name="Almeida J.M.G.C.F."/>
            <person name="Fonseca A."/>
            <person name="Kumar A.A."/>
            <person name="Salojaervi J."/>
            <person name="Overmyer K."/>
            <person name="Hauser P.M."/>
            <person name="Pagni M."/>
        </authorList>
    </citation>
    <scope>NUCLEOTIDE SEQUENCE [LARGE SCALE GENOMIC DNA]</scope>
    <source>
        <strain evidence="9">PYCC 5710 / ATCC 11124 / CBS 356.35 / IMI 108563 / JCM 9778 / NBRC 8474</strain>
    </source>
</reference>
<keyword evidence="9" id="KW-1185">Reference proteome</keyword>
<dbReference type="AlphaFoldDB" id="R4XCT7"/>
<dbReference type="EMBL" id="CAHR02000167">
    <property type="protein sequence ID" value="CCG83675.1"/>
    <property type="molecule type" value="Genomic_DNA"/>
</dbReference>
<dbReference type="Proteomes" id="UP000013776">
    <property type="component" value="Unassembled WGS sequence"/>
</dbReference>
<keyword evidence="5" id="KW-0539">Nucleus</keyword>
<keyword evidence="3 6" id="KW-0853">WD repeat</keyword>
<dbReference type="InterPro" id="IPR018983">
    <property type="entry name" value="U3_snoRNA-assocProt_15_C"/>
</dbReference>
<dbReference type="InterPro" id="IPR015943">
    <property type="entry name" value="WD40/YVTN_repeat-like_dom_sf"/>
</dbReference>
<sequence>MSTELPRIATTKFPALPSSISAESRYWRKYKSPIIVKEYAAVSHIHFSPVSPHDFAVSASTRIQIYSSKTRSVAKTISRFSDITFGAEFRKDGKLLVSGDATGLVQIFDANSRSILRSIDIHKLPTHVSKFSPHDLTTIITASDDKTIRIWDIPTQKPINTFKGHTDYVRTAEFMTSSPSLYLSGSYDGTVRLWDARVSERGGEVQTLSHEANVERVLPVSGTTVTSAGGSDVRVWDLSSGSQRPLKILQNHAKGVSCLAKTSSNSRLLSGGLDGHLKIYDTTEWKVLHSVKYPHPILSTGISQDDKHLVVGMSNGLLSIRTRSTAPSSTADPSIAAAPPPRKVQKFLRGATHRPTLTDTVVDETRGPGLRKWDKCIRRYAYADALDAVLKSDPTTIHAVLSTLKRRSGLIQALSQRDDTSLVPILRFLIRQIKDVRMANLCIDVTMVVLELYGGALGASQETGVLLYRLDEQVRGMVGRAKEAVKVDGMLQMLFVAA</sequence>
<comment type="subcellular location">
    <subcellularLocation>
        <location evidence="1">Nucleus</location>
        <location evidence="1">Nucleolus</location>
    </subcellularLocation>
</comment>
<evidence type="ECO:0000256" key="2">
    <source>
        <dbReference type="ARBA" id="ARBA00022552"/>
    </source>
</evidence>
<dbReference type="Pfam" id="PF00400">
    <property type="entry name" value="WD40"/>
    <property type="match status" value="3"/>
</dbReference>
<feature type="domain" description="U3 small nucleolar RNA-associated protein 15 C-terminal" evidence="7">
    <location>
        <begin position="356"/>
        <end position="494"/>
    </location>
</feature>
<dbReference type="InterPro" id="IPR001680">
    <property type="entry name" value="WD40_rpt"/>
</dbReference>
<dbReference type="PRINTS" id="PR00320">
    <property type="entry name" value="GPROTEINBRPT"/>
</dbReference>
<dbReference type="STRING" id="1097556.R4XCT7"/>
<name>R4XCT7_TAPDE</name>
<feature type="repeat" description="WD" evidence="6">
    <location>
        <begin position="119"/>
        <end position="161"/>
    </location>
</feature>
<evidence type="ECO:0000256" key="6">
    <source>
        <dbReference type="PROSITE-ProRule" id="PRU00221"/>
    </source>
</evidence>
<evidence type="ECO:0000259" key="7">
    <source>
        <dbReference type="Pfam" id="PF09384"/>
    </source>
</evidence>
<evidence type="ECO:0000256" key="1">
    <source>
        <dbReference type="ARBA" id="ARBA00004604"/>
    </source>
</evidence>
<dbReference type="InterPro" id="IPR020472">
    <property type="entry name" value="WD40_PAC1"/>
</dbReference>
<dbReference type="PANTHER" id="PTHR19924">
    <property type="entry name" value="UTP15 U3 SMALL NUCLEOLAR RNA-ASSOCIATED PROTEIN 15 FAMILY MEMBER"/>
    <property type="match status" value="1"/>
</dbReference>
<dbReference type="GO" id="GO:0005730">
    <property type="term" value="C:nucleolus"/>
    <property type="evidence" value="ECO:0007669"/>
    <property type="project" value="UniProtKB-SubCell"/>
</dbReference>
<dbReference type="InterPro" id="IPR019775">
    <property type="entry name" value="WD40_repeat_CS"/>
</dbReference>
<accession>R4XCT7</accession>
<dbReference type="OrthoDB" id="431715at2759"/>
<proteinExistence type="predicted"/>